<reference evidence="2 3" key="1">
    <citation type="journal article" date="2015" name="Proc. Natl. Acad. Sci. U.S.A.">
        <title>The resurrection genome of Boea hygrometrica: A blueprint for survival of dehydration.</title>
        <authorList>
            <person name="Xiao L."/>
            <person name="Yang G."/>
            <person name="Zhang L."/>
            <person name="Yang X."/>
            <person name="Zhao S."/>
            <person name="Ji Z."/>
            <person name="Zhou Q."/>
            <person name="Hu M."/>
            <person name="Wang Y."/>
            <person name="Chen M."/>
            <person name="Xu Y."/>
            <person name="Jin H."/>
            <person name="Xiao X."/>
            <person name="Hu G."/>
            <person name="Bao F."/>
            <person name="Hu Y."/>
            <person name="Wan P."/>
            <person name="Li L."/>
            <person name="Deng X."/>
            <person name="Kuang T."/>
            <person name="Xiang C."/>
            <person name="Zhu J.K."/>
            <person name="Oliver M.J."/>
            <person name="He Y."/>
        </authorList>
    </citation>
    <scope>NUCLEOTIDE SEQUENCE [LARGE SCALE GENOMIC DNA]</scope>
    <source>
        <strain evidence="3">cv. XS01</strain>
    </source>
</reference>
<organism evidence="2 3">
    <name type="scientific">Dorcoceras hygrometricum</name>
    <dbReference type="NCBI Taxonomy" id="472368"/>
    <lineage>
        <taxon>Eukaryota</taxon>
        <taxon>Viridiplantae</taxon>
        <taxon>Streptophyta</taxon>
        <taxon>Embryophyta</taxon>
        <taxon>Tracheophyta</taxon>
        <taxon>Spermatophyta</taxon>
        <taxon>Magnoliopsida</taxon>
        <taxon>eudicotyledons</taxon>
        <taxon>Gunneridae</taxon>
        <taxon>Pentapetalae</taxon>
        <taxon>asterids</taxon>
        <taxon>lamiids</taxon>
        <taxon>Lamiales</taxon>
        <taxon>Gesneriaceae</taxon>
        <taxon>Didymocarpoideae</taxon>
        <taxon>Trichosporeae</taxon>
        <taxon>Loxocarpinae</taxon>
        <taxon>Dorcoceras</taxon>
    </lineage>
</organism>
<accession>A0A2Z7A8Y6</accession>
<evidence type="ECO:0000256" key="1">
    <source>
        <dbReference type="SAM" id="MobiDB-lite"/>
    </source>
</evidence>
<gene>
    <name evidence="2" type="ORF">F511_19132</name>
</gene>
<keyword evidence="3" id="KW-1185">Reference proteome</keyword>
<feature type="compositionally biased region" description="Basic and acidic residues" evidence="1">
    <location>
        <begin position="91"/>
        <end position="100"/>
    </location>
</feature>
<dbReference type="AlphaFoldDB" id="A0A2Z7A8Y6"/>
<sequence>MTSPETCRIGGRPTATIEKRTAAQTSRAPQGRARGRYKSGASCRRHAPSSAQSSSMLRPAIVARQRQHASTMACSSGEERRKCAQQLARGGDQRSPKAEHGSALPALASRNDFARIVSTSRATSAIVMRRRVNRAQHVHAMKHTPVSCFFLDQRASRAHICAREEGAPPHVAAADGCRRNFDCGRYRQSGPRPEPRLLRQPALEALTNSARTDSPRRVGRKQLSGERRQVQNYDFGAAMVVVVGDPDPPPGEAAEEQRIKILLVELAGNNFPAREAAAAAAAAAYERKGRPTSTRRWTWTGPTGPGSNDEHSVHLHHRDFIVTLIADQIGRIDSVSKTEYYDLKNRFSEPQCKMTVLPLNSGKPRTCVTLNGSGIQLAVGPQPLRLRNHNSGLAQRIMVKRLATSPHDPLGITDSAYKNQSVVDRALAALPKAIAGGNGATPIF</sequence>
<dbReference type="Proteomes" id="UP000250235">
    <property type="component" value="Unassembled WGS sequence"/>
</dbReference>
<evidence type="ECO:0000313" key="3">
    <source>
        <dbReference type="Proteomes" id="UP000250235"/>
    </source>
</evidence>
<feature type="region of interest" description="Disordered" evidence="1">
    <location>
        <begin position="1"/>
        <end position="106"/>
    </location>
</feature>
<proteinExistence type="predicted"/>
<dbReference type="EMBL" id="KV017517">
    <property type="protein sequence ID" value="KZV18111.1"/>
    <property type="molecule type" value="Genomic_DNA"/>
</dbReference>
<protein>
    <submittedName>
        <fullName evidence="2">Cleavage stimulation factor subunit 2-like</fullName>
    </submittedName>
</protein>
<evidence type="ECO:0000313" key="2">
    <source>
        <dbReference type="EMBL" id="KZV18111.1"/>
    </source>
</evidence>
<name>A0A2Z7A8Y6_9LAMI</name>
<feature type="compositionally biased region" description="Basic residues" evidence="1">
    <location>
        <begin position="33"/>
        <end position="47"/>
    </location>
</feature>
<feature type="region of interest" description="Disordered" evidence="1">
    <location>
        <begin position="206"/>
        <end position="229"/>
    </location>
</feature>